<evidence type="ECO:0000313" key="4">
    <source>
        <dbReference type="Proteomes" id="UP001178507"/>
    </source>
</evidence>
<dbReference type="CDD" id="cd00180">
    <property type="entry name" value="PKc"/>
    <property type="match status" value="1"/>
</dbReference>
<proteinExistence type="predicted"/>
<dbReference type="SUPFAM" id="SSF56112">
    <property type="entry name" value="Protein kinase-like (PK-like)"/>
    <property type="match status" value="1"/>
</dbReference>
<comment type="caution">
    <text evidence="3">The sequence shown here is derived from an EMBL/GenBank/DDBJ whole genome shotgun (WGS) entry which is preliminary data.</text>
</comment>
<accession>A0AA36N2J2</accession>
<feature type="compositionally biased region" description="Polar residues" evidence="1">
    <location>
        <begin position="58"/>
        <end position="68"/>
    </location>
</feature>
<evidence type="ECO:0000259" key="2">
    <source>
        <dbReference type="PROSITE" id="PS50011"/>
    </source>
</evidence>
<dbReference type="GO" id="GO:0005524">
    <property type="term" value="F:ATP binding"/>
    <property type="evidence" value="ECO:0007669"/>
    <property type="project" value="InterPro"/>
</dbReference>
<dbReference type="SMART" id="SM00220">
    <property type="entry name" value="S_TKc"/>
    <property type="match status" value="1"/>
</dbReference>
<dbReference type="Pfam" id="PF00069">
    <property type="entry name" value="Pkinase"/>
    <property type="match status" value="1"/>
</dbReference>
<feature type="region of interest" description="Disordered" evidence="1">
    <location>
        <begin position="50"/>
        <end position="83"/>
    </location>
</feature>
<reference evidence="3" key="1">
    <citation type="submission" date="2023-08" db="EMBL/GenBank/DDBJ databases">
        <authorList>
            <person name="Chen Y."/>
            <person name="Shah S."/>
            <person name="Dougan E. K."/>
            <person name="Thang M."/>
            <person name="Chan C."/>
        </authorList>
    </citation>
    <scope>NUCLEOTIDE SEQUENCE</scope>
</reference>
<dbReference type="InterPro" id="IPR000719">
    <property type="entry name" value="Prot_kinase_dom"/>
</dbReference>
<gene>
    <name evidence="3" type="ORF">EVOR1521_LOCUS20443</name>
</gene>
<dbReference type="PANTHER" id="PTHR44167:SF24">
    <property type="entry name" value="SERINE_THREONINE-PROTEIN KINASE CHK2"/>
    <property type="match status" value="1"/>
</dbReference>
<feature type="compositionally biased region" description="Low complexity" evidence="1">
    <location>
        <begin position="69"/>
        <end position="83"/>
    </location>
</feature>
<feature type="domain" description="Protein kinase" evidence="2">
    <location>
        <begin position="114"/>
        <end position="400"/>
    </location>
</feature>
<evidence type="ECO:0000256" key="1">
    <source>
        <dbReference type="SAM" id="MobiDB-lite"/>
    </source>
</evidence>
<dbReference type="GO" id="GO:0004672">
    <property type="term" value="F:protein kinase activity"/>
    <property type="evidence" value="ECO:0007669"/>
    <property type="project" value="InterPro"/>
</dbReference>
<dbReference type="Gene3D" id="1.10.510.10">
    <property type="entry name" value="Transferase(Phosphotransferase) domain 1"/>
    <property type="match status" value="1"/>
</dbReference>
<dbReference type="PROSITE" id="PS50011">
    <property type="entry name" value="PROTEIN_KINASE_DOM"/>
    <property type="match status" value="1"/>
</dbReference>
<name>A0AA36N2J2_9DINO</name>
<evidence type="ECO:0000313" key="3">
    <source>
        <dbReference type="EMBL" id="CAJ1396170.1"/>
    </source>
</evidence>
<dbReference type="AlphaFoldDB" id="A0AA36N2J2"/>
<dbReference type="InterPro" id="IPR011009">
    <property type="entry name" value="Kinase-like_dom_sf"/>
</dbReference>
<dbReference type="Proteomes" id="UP001178507">
    <property type="component" value="Unassembled WGS sequence"/>
</dbReference>
<dbReference type="PANTHER" id="PTHR44167">
    <property type="entry name" value="OVARIAN-SPECIFIC SERINE/THREONINE-PROTEIN KINASE LOK-RELATED"/>
    <property type="match status" value="1"/>
</dbReference>
<protein>
    <recommendedName>
        <fullName evidence="2">Protein kinase domain-containing protein</fullName>
    </recommendedName>
</protein>
<organism evidence="3 4">
    <name type="scientific">Effrenium voratum</name>
    <dbReference type="NCBI Taxonomy" id="2562239"/>
    <lineage>
        <taxon>Eukaryota</taxon>
        <taxon>Sar</taxon>
        <taxon>Alveolata</taxon>
        <taxon>Dinophyceae</taxon>
        <taxon>Suessiales</taxon>
        <taxon>Symbiodiniaceae</taxon>
        <taxon>Effrenium</taxon>
    </lineage>
</organism>
<sequence>MDGGTKAQEAPRAAREGPALLMTSASIAMRSSPGQGDAFRLGHLAGKLSLDPSARYGGSQSSRTSTAESNASHVSPSSTTSSLDAALEELEELEASIEAVSDEVYKWRPDRFQMQRTLQMAARNQGAVNLMKCLEDGQFVAVKTMPCSWTTNGHRQHRRAHPRDTENPWVDFGIVRYLAKKSVPWVCEPMGIFMDSEWTYCVSSLATEGDFFNFVSIGPEPGPAREKALQPFMVQVFSAVRWLHDRFIAHCDISMENILVSRERGQYQVKLIDFSMAVMGQKVTCGHRGKPSYQAPEMALSPFYDPFALDCFALGVVIFSSTARVYPWLSTVQGSCKCFDYVVQHGHRKFWRTRKIKKTVPVQTIDTVLSEELKQIIEGMLALNACDRLSIEEVFNFGWFHGDGAVSLTAFGSDQKASFQP</sequence>
<keyword evidence="4" id="KW-1185">Reference proteome</keyword>
<dbReference type="EMBL" id="CAUJNA010003220">
    <property type="protein sequence ID" value="CAJ1396170.1"/>
    <property type="molecule type" value="Genomic_DNA"/>
</dbReference>